<dbReference type="KEGG" id="psti:SOO65_16970"/>
<reference evidence="1 2" key="1">
    <citation type="submission" date="2023-11" db="EMBL/GenBank/DDBJ databases">
        <title>Peredibacter starrii A3.12.</title>
        <authorList>
            <person name="Mitchell R.J."/>
        </authorList>
    </citation>
    <scope>NUCLEOTIDE SEQUENCE [LARGE SCALE GENOMIC DNA]</scope>
    <source>
        <strain evidence="1 2">A3.12</strain>
    </source>
</reference>
<dbReference type="Proteomes" id="UP001324634">
    <property type="component" value="Chromosome"/>
</dbReference>
<organism evidence="1 2">
    <name type="scientific">Peredibacter starrii</name>
    <dbReference type="NCBI Taxonomy" id="28202"/>
    <lineage>
        <taxon>Bacteria</taxon>
        <taxon>Pseudomonadati</taxon>
        <taxon>Bdellovibrionota</taxon>
        <taxon>Bacteriovoracia</taxon>
        <taxon>Bacteriovoracales</taxon>
        <taxon>Bacteriovoracaceae</taxon>
        <taxon>Peredibacter</taxon>
    </lineage>
</organism>
<name>A0AAX4HM25_9BACT</name>
<protein>
    <submittedName>
        <fullName evidence="1">Uncharacterized protein</fullName>
    </submittedName>
</protein>
<accession>A0AAX4HM25</accession>
<sequence>MTKLNVVSLVEFKELKELKRAEESYKLYLKSLGNSQLEIEVNSLLEEFSGDAYGKDFFTKGQLILKEISSRVQPTVKAKIEKLSQDTLRLL</sequence>
<dbReference type="RefSeq" id="WP_321393101.1">
    <property type="nucleotide sequence ID" value="NZ_CP139487.1"/>
</dbReference>
<keyword evidence="2" id="KW-1185">Reference proteome</keyword>
<proteinExistence type="predicted"/>
<dbReference type="EMBL" id="CP139487">
    <property type="protein sequence ID" value="WPU64387.1"/>
    <property type="molecule type" value="Genomic_DNA"/>
</dbReference>
<dbReference type="AlphaFoldDB" id="A0AAX4HM25"/>
<evidence type="ECO:0000313" key="2">
    <source>
        <dbReference type="Proteomes" id="UP001324634"/>
    </source>
</evidence>
<evidence type="ECO:0000313" key="1">
    <source>
        <dbReference type="EMBL" id="WPU64387.1"/>
    </source>
</evidence>
<gene>
    <name evidence="1" type="ORF">SOO65_16970</name>
</gene>